<reference evidence="13" key="1">
    <citation type="journal article" date="2015" name="Nature">
        <title>Complex archaea that bridge the gap between prokaryotes and eukaryotes.</title>
        <authorList>
            <person name="Spang A."/>
            <person name="Saw J.H."/>
            <person name="Jorgensen S.L."/>
            <person name="Zaremba-Niedzwiedzka K."/>
            <person name="Martijn J."/>
            <person name="Lind A.E."/>
            <person name="van Eijk R."/>
            <person name="Schleper C."/>
            <person name="Guy L."/>
            <person name="Ettema T.J."/>
        </authorList>
    </citation>
    <scope>NUCLEOTIDE SEQUENCE</scope>
</reference>
<evidence type="ECO:0000256" key="5">
    <source>
        <dbReference type="ARBA" id="ARBA00022753"/>
    </source>
</evidence>
<keyword evidence="5" id="KW-0967">Endosome</keyword>
<keyword evidence="6" id="KW-0862">Zinc</keyword>
<evidence type="ECO:0000256" key="7">
    <source>
        <dbReference type="ARBA" id="ARBA00022989"/>
    </source>
</evidence>
<keyword evidence="9 11" id="KW-0472">Membrane</keyword>
<dbReference type="Gene3D" id="1.20.1510.10">
    <property type="entry name" value="Cation efflux protein transmembrane domain"/>
    <property type="match status" value="1"/>
</dbReference>
<dbReference type="InterPro" id="IPR027469">
    <property type="entry name" value="Cation_efflux_TMD_sf"/>
</dbReference>
<dbReference type="PANTHER" id="PTHR31937:SF2">
    <property type="entry name" value="TRANSMEMBRANE PROTEIN 163"/>
    <property type="match status" value="1"/>
</dbReference>
<sequence length="199" mass="22421">MEKLYRKGLRLEYFTVAYNIIEAIVSIVFGKIANSIALVGFGLDSIVESLSGFVLIWRLRQHKKISKEDEEKIEKRAMKFVALTFFILGLYVLFHSIKKLVFKEIPDPSLPGIIIASISIVVMPVLTMQKYKTGVQIKSRALIADSKETLACAFLSVALLIGLGLNYLTGFWQADPIVGFIIVVFLFKEGIEGWKESRE</sequence>
<dbReference type="PANTHER" id="PTHR31937">
    <property type="entry name" value="TRANSMEMBRANE PROTEIN 163"/>
    <property type="match status" value="1"/>
</dbReference>
<keyword evidence="4 11" id="KW-0812">Transmembrane</keyword>
<dbReference type="AlphaFoldDB" id="A0A0F9LMI9"/>
<evidence type="ECO:0000256" key="3">
    <source>
        <dbReference type="ARBA" id="ARBA00008731"/>
    </source>
</evidence>
<keyword evidence="10" id="KW-0968">Cytoplasmic vesicle</keyword>
<feature type="transmembrane region" description="Helical" evidence="11">
    <location>
        <begin position="36"/>
        <end position="59"/>
    </location>
</feature>
<evidence type="ECO:0000256" key="10">
    <source>
        <dbReference type="ARBA" id="ARBA00023329"/>
    </source>
</evidence>
<evidence type="ECO:0000256" key="2">
    <source>
        <dbReference type="ARBA" id="ARBA00004644"/>
    </source>
</evidence>
<evidence type="ECO:0000256" key="1">
    <source>
        <dbReference type="ARBA" id="ARBA00004146"/>
    </source>
</evidence>
<evidence type="ECO:0000259" key="12">
    <source>
        <dbReference type="Pfam" id="PF01545"/>
    </source>
</evidence>
<dbReference type="GO" id="GO:0030672">
    <property type="term" value="C:synaptic vesicle membrane"/>
    <property type="evidence" value="ECO:0007669"/>
    <property type="project" value="UniProtKB-SubCell"/>
</dbReference>
<feature type="domain" description="Cation efflux protein transmembrane" evidence="12">
    <location>
        <begin position="16"/>
        <end position="197"/>
    </location>
</feature>
<dbReference type="GO" id="GO:0031901">
    <property type="term" value="C:early endosome membrane"/>
    <property type="evidence" value="ECO:0007669"/>
    <property type="project" value="UniProtKB-SubCell"/>
</dbReference>
<accession>A0A0F9LMI9</accession>
<comment type="similarity">
    <text evidence="3">Belongs to the TMEM163 family.</text>
</comment>
<feature type="transmembrane region" description="Helical" evidence="11">
    <location>
        <begin position="149"/>
        <end position="168"/>
    </location>
</feature>
<dbReference type="SUPFAM" id="SSF161111">
    <property type="entry name" value="Cation efflux protein transmembrane domain-like"/>
    <property type="match status" value="1"/>
</dbReference>
<evidence type="ECO:0000256" key="11">
    <source>
        <dbReference type="SAM" id="Phobius"/>
    </source>
</evidence>
<gene>
    <name evidence="13" type="ORF">LCGC14_1489810</name>
</gene>
<keyword evidence="7 11" id="KW-1133">Transmembrane helix</keyword>
<name>A0A0F9LMI9_9ZZZZ</name>
<evidence type="ECO:0000256" key="8">
    <source>
        <dbReference type="ARBA" id="ARBA00023018"/>
    </source>
</evidence>
<feature type="transmembrane region" description="Helical" evidence="11">
    <location>
        <begin position="12"/>
        <end position="30"/>
    </location>
</feature>
<organism evidence="13">
    <name type="scientific">marine sediment metagenome</name>
    <dbReference type="NCBI Taxonomy" id="412755"/>
    <lineage>
        <taxon>unclassified sequences</taxon>
        <taxon>metagenomes</taxon>
        <taxon>ecological metagenomes</taxon>
    </lineage>
</organism>
<dbReference type="Pfam" id="PF01545">
    <property type="entry name" value="Cation_efflux"/>
    <property type="match status" value="1"/>
</dbReference>
<evidence type="ECO:0000256" key="9">
    <source>
        <dbReference type="ARBA" id="ARBA00023136"/>
    </source>
</evidence>
<protein>
    <recommendedName>
        <fullName evidence="12">Cation efflux protein transmembrane domain-containing protein</fullName>
    </recommendedName>
</protein>
<evidence type="ECO:0000256" key="6">
    <source>
        <dbReference type="ARBA" id="ARBA00022833"/>
    </source>
</evidence>
<dbReference type="InterPro" id="IPR026765">
    <property type="entry name" value="Tmem163"/>
</dbReference>
<evidence type="ECO:0000313" key="13">
    <source>
        <dbReference type="EMBL" id="KKM65585.1"/>
    </source>
</evidence>
<comment type="subcellular location">
    <subcellularLocation>
        <location evidence="2">Cytoplasmic vesicle</location>
        <location evidence="2">Secretory vesicle</location>
        <location evidence="2">Synaptic vesicle membrane</location>
        <topology evidence="2">Multi-pass membrane protein</topology>
    </subcellularLocation>
    <subcellularLocation>
        <location evidence="1">Early endosome membrane</location>
    </subcellularLocation>
</comment>
<dbReference type="InterPro" id="IPR058533">
    <property type="entry name" value="Cation_efflux_TM"/>
</dbReference>
<feature type="transmembrane region" description="Helical" evidence="11">
    <location>
        <begin position="80"/>
        <end position="97"/>
    </location>
</feature>
<keyword evidence="8" id="KW-0770">Synapse</keyword>
<dbReference type="EMBL" id="LAZR01010701">
    <property type="protein sequence ID" value="KKM65585.1"/>
    <property type="molecule type" value="Genomic_DNA"/>
</dbReference>
<proteinExistence type="inferred from homology"/>
<comment type="caution">
    <text evidence="13">The sequence shown here is derived from an EMBL/GenBank/DDBJ whole genome shotgun (WGS) entry which is preliminary data.</text>
</comment>
<feature type="transmembrane region" description="Helical" evidence="11">
    <location>
        <begin position="109"/>
        <end position="128"/>
    </location>
</feature>
<dbReference type="GO" id="GO:0008324">
    <property type="term" value="F:monoatomic cation transmembrane transporter activity"/>
    <property type="evidence" value="ECO:0007669"/>
    <property type="project" value="InterPro"/>
</dbReference>
<evidence type="ECO:0000256" key="4">
    <source>
        <dbReference type="ARBA" id="ARBA00022692"/>
    </source>
</evidence>